<dbReference type="PANTHER" id="PTHR24064">
    <property type="entry name" value="SOLUTE CARRIER FAMILY 22 MEMBER"/>
    <property type="match status" value="1"/>
</dbReference>
<evidence type="ECO:0000256" key="1">
    <source>
        <dbReference type="ARBA" id="ARBA00004141"/>
    </source>
</evidence>
<evidence type="ECO:0000313" key="8">
    <source>
        <dbReference type="EMBL" id="GFQ80546.1"/>
    </source>
</evidence>
<dbReference type="SUPFAM" id="SSF103473">
    <property type="entry name" value="MFS general substrate transporter"/>
    <property type="match status" value="1"/>
</dbReference>
<feature type="transmembrane region" description="Helical" evidence="6">
    <location>
        <begin position="266"/>
        <end position="286"/>
    </location>
</feature>
<feature type="domain" description="Major facilitator superfamily (MFS) profile" evidence="7">
    <location>
        <begin position="104"/>
        <end position="527"/>
    </location>
</feature>
<evidence type="ECO:0000256" key="2">
    <source>
        <dbReference type="ARBA" id="ARBA00022692"/>
    </source>
</evidence>
<dbReference type="AlphaFoldDB" id="A0A8X6FIE9"/>
<dbReference type="EMBL" id="BMAO01012309">
    <property type="protein sequence ID" value="GFQ80546.1"/>
    <property type="molecule type" value="Genomic_DNA"/>
</dbReference>
<feature type="transmembrane region" description="Helical" evidence="6">
    <location>
        <begin position="385"/>
        <end position="406"/>
    </location>
</feature>
<reference evidence="8" key="1">
    <citation type="submission" date="2020-07" db="EMBL/GenBank/DDBJ databases">
        <title>Multicomponent nature underlies the extraordinary mechanical properties of spider dragline silk.</title>
        <authorList>
            <person name="Kono N."/>
            <person name="Nakamura H."/>
            <person name="Mori M."/>
            <person name="Yoshida Y."/>
            <person name="Ohtoshi R."/>
            <person name="Malay A.D."/>
            <person name="Moran D.A.P."/>
            <person name="Tomita M."/>
            <person name="Numata K."/>
            <person name="Arakawa K."/>
        </authorList>
    </citation>
    <scope>NUCLEOTIDE SEQUENCE</scope>
</reference>
<dbReference type="Pfam" id="PF00083">
    <property type="entry name" value="Sugar_tr"/>
    <property type="match status" value="1"/>
</dbReference>
<keyword evidence="9" id="KW-1185">Reference proteome</keyword>
<dbReference type="GO" id="GO:0022857">
    <property type="term" value="F:transmembrane transporter activity"/>
    <property type="evidence" value="ECO:0007669"/>
    <property type="project" value="InterPro"/>
</dbReference>
<feature type="region of interest" description="Disordered" evidence="5">
    <location>
        <begin position="547"/>
        <end position="566"/>
    </location>
</feature>
<organism evidence="8 9">
    <name type="scientific">Trichonephila clavata</name>
    <name type="common">Joro spider</name>
    <name type="synonym">Nephila clavata</name>
    <dbReference type="NCBI Taxonomy" id="2740835"/>
    <lineage>
        <taxon>Eukaryota</taxon>
        <taxon>Metazoa</taxon>
        <taxon>Ecdysozoa</taxon>
        <taxon>Arthropoda</taxon>
        <taxon>Chelicerata</taxon>
        <taxon>Arachnida</taxon>
        <taxon>Araneae</taxon>
        <taxon>Araneomorphae</taxon>
        <taxon>Entelegynae</taxon>
        <taxon>Araneoidea</taxon>
        <taxon>Nephilidae</taxon>
        <taxon>Trichonephila</taxon>
    </lineage>
</organism>
<name>A0A8X6FIE9_TRICU</name>
<dbReference type="InterPro" id="IPR020846">
    <property type="entry name" value="MFS_dom"/>
</dbReference>
<feature type="transmembrane region" description="Helical" evidence="6">
    <location>
        <begin position="240"/>
        <end position="260"/>
    </location>
</feature>
<feature type="transmembrane region" description="Helical" evidence="6">
    <location>
        <begin position="182"/>
        <end position="205"/>
    </location>
</feature>
<protein>
    <submittedName>
        <fullName evidence="8">Organic cation transporter protein</fullName>
    </submittedName>
</protein>
<evidence type="ECO:0000256" key="3">
    <source>
        <dbReference type="ARBA" id="ARBA00022989"/>
    </source>
</evidence>
<dbReference type="InterPro" id="IPR005828">
    <property type="entry name" value="MFS_sugar_transport-like"/>
</dbReference>
<comment type="subcellular location">
    <subcellularLocation>
        <location evidence="1">Membrane</location>
        <topology evidence="1">Multi-pass membrane protein</topology>
    </subcellularLocation>
</comment>
<feature type="transmembrane region" description="Helical" evidence="6">
    <location>
        <begin position="413"/>
        <end position="432"/>
    </location>
</feature>
<dbReference type="PROSITE" id="PS50850">
    <property type="entry name" value="MFS"/>
    <property type="match status" value="1"/>
</dbReference>
<evidence type="ECO:0000256" key="6">
    <source>
        <dbReference type="SAM" id="Phobius"/>
    </source>
</evidence>
<feature type="transmembrane region" description="Helical" evidence="6">
    <location>
        <begin position="150"/>
        <end position="170"/>
    </location>
</feature>
<evidence type="ECO:0000313" key="9">
    <source>
        <dbReference type="Proteomes" id="UP000887116"/>
    </source>
</evidence>
<dbReference type="CDD" id="cd17317">
    <property type="entry name" value="MFS_SLC22"/>
    <property type="match status" value="1"/>
</dbReference>
<gene>
    <name evidence="8" type="primary">Orct</name>
    <name evidence="8" type="ORF">TNCT_654661</name>
</gene>
<evidence type="ECO:0000256" key="5">
    <source>
        <dbReference type="SAM" id="MobiDB-lite"/>
    </source>
</evidence>
<feature type="transmembrane region" description="Helical" evidence="6">
    <location>
        <begin position="211"/>
        <end position="228"/>
    </location>
</feature>
<dbReference type="Gene3D" id="1.20.1250.20">
    <property type="entry name" value="MFS general substrate transporter like domains"/>
    <property type="match status" value="1"/>
</dbReference>
<feature type="transmembrane region" description="Helical" evidence="6">
    <location>
        <begin position="357"/>
        <end position="373"/>
    </location>
</feature>
<keyword evidence="4 6" id="KW-0472">Membrane</keyword>
<keyword evidence="2 6" id="KW-0812">Transmembrane</keyword>
<accession>A0A8X6FIE9</accession>
<sequence length="566" mass="64823">MTASQKNGGPHENGGVERVEEFTDIIGDNGRYQIGIFIFCFFCSMPHCFHNLIMTFFAPNIDHWCARPPEILAANISLEQWKNMSIPIVTSRTGFDELSHCTMYKSTVRNGSLYAFKDTEPIKCNAWEYDHTFYQYTMVDEWDLVCEREWLVSISKTVYMVAFLFSATLCGQMSDRFGRRKTMIACLCIFLIASMLTLLSVNFIMFLSLRFFVALGLTSVFTISYVILTEIVSVKYRSIYCFTFKYGWVFAYMLMPYIAWHITSWFWLQLVFTLPWLSLLCIFWVVPETPRWLITHRKFTELEKVLMNAAEKNGKDMKQAKAAIHHFINNHPQLDEKKGNETVLDLLRTPALRRNTINVYFCWFIISYIYYALSWNTNDLGGDPYWTFFACGAVELPAGFIFMFICRYVGHRFGLLLANILAGLSLLAVIFVPPEMVWLTIFFSMSGKFFNSASFDTVYIYTAEIFPTVVRNVAVGSSSTWARIGALVAPFIRQVADVTHHSVPMAVPGGLSIISGFLMLLLPETLGKKVPDTLEEGERFAKKLDIHPPSKEKHNGVGNGIEMGER</sequence>
<evidence type="ECO:0000259" key="7">
    <source>
        <dbReference type="PROSITE" id="PS50850"/>
    </source>
</evidence>
<evidence type="ECO:0000256" key="4">
    <source>
        <dbReference type="ARBA" id="ARBA00023136"/>
    </source>
</evidence>
<dbReference type="Proteomes" id="UP000887116">
    <property type="component" value="Unassembled WGS sequence"/>
</dbReference>
<dbReference type="OrthoDB" id="2544694at2759"/>
<comment type="caution">
    <text evidence="8">The sequence shown here is derived from an EMBL/GenBank/DDBJ whole genome shotgun (WGS) entry which is preliminary data.</text>
</comment>
<dbReference type="InterPro" id="IPR036259">
    <property type="entry name" value="MFS_trans_sf"/>
</dbReference>
<dbReference type="GO" id="GO:0016020">
    <property type="term" value="C:membrane"/>
    <property type="evidence" value="ECO:0007669"/>
    <property type="project" value="UniProtKB-SubCell"/>
</dbReference>
<feature type="compositionally biased region" description="Gly residues" evidence="5">
    <location>
        <begin position="557"/>
        <end position="566"/>
    </location>
</feature>
<proteinExistence type="predicted"/>
<keyword evidence="3 6" id="KW-1133">Transmembrane helix</keyword>